<dbReference type="Proteomes" id="UP000007062">
    <property type="component" value="Chromosome 3R"/>
</dbReference>
<reference evidence="1" key="3">
    <citation type="submission" date="2020-05" db="UniProtKB">
        <authorList>
            <consortium name="EnsemblMetazoa"/>
        </authorList>
    </citation>
    <scope>IDENTIFICATION</scope>
    <source>
        <strain evidence="1">PEST</strain>
    </source>
</reference>
<dbReference type="EnsemblMetazoa" id="AGAP010291-RA">
    <property type="protein sequence ID" value="AGAP010291-PA"/>
    <property type="gene ID" value="AGAP010291"/>
</dbReference>
<reference evidence="1 2" key="1">
    <citation type="journal article" date="2002" name="Science">
        <title>The genome sequence of the malaria mosquito Anopheles gambiae.</title>
        <authorList>
            <person name="Holt R.A."/>
            <person name="Subramanian G.M."/>
            <person name="Halpern A."/>
            <person name="Sutton G.G."/>
            <person name="Charlab R."/>
            <person name="Nusskern D.R."/>
            <person name="Wincker P."/>
            <person name="Clark A.G."/>
            <person name="Ribeiro J.M."/>
            <person name="Wides R."/>
            <person name="Salzberg S.L."/>
            <person name="Loftus B."/>
            <person name="Yandell M."/>
            <person name="Majoros W.H."/>
            <person name="Rusch D.B."/>
            <person name="Lai Z."/>
            <person name="Kraft C.L."/>
            <person name="Abril J.F."/>
            <person name="Anthouard V."/>
            <person name="Arensburger P."/>
            <person name="Atkinson P.W."/>
            <person name="Baden H."/>
            <person name="de Berardinis V."/>
            <person name="Baldwin D."/>
            <person name="Benes V."/>
            <person name="Biedler J."/>
            <person name="Blass C."/>
            <person name="Bolanos R."/>
            <person name="Boscus D."/>
            <person name="Barnstead M."/>
            <person name="Cai S."/>
            <person name="Center A."/>
            <person name="Chaturverdi K."/>
            <person name="Christophides G.K."/>
            <person name="Chrystal M.A."/>
            <person name="Clamp M."/>
            <person name="Cravchik A."/>
            <person name="Curwen V."/>
            <person name="Dana A."/>
            <person name="Delcher A."/>
            <person name="Dew I."/>
            <person name="Evans C.A."/>
            <person name="Flanigan M."/>
            <person name="Grundschober-Freimoser A."/>
            <person name="Friedli L."/>
            <person name="Gu Z."/>
            <person name="Guan P."/>
            <person name="Guigo R."/>
            <person name="Hillenmeyer M.E."/>
            <person name="Hladun S.L."/>
            <person name="Hogan J.R."/>
            <person name="Hong Y.S."/>
            <person name="Hoover J."/>
            <person name="Jaillon O."/>
            <person name="Ke Z."/>
            <person name="Kodira C."/>
            <person name="Kokoza E."/>
            <person name="Koutsos A."/>
            <person name="Letunic I."/>
            <person name="Levitsky A."/>
            <person name="Liang Y."/>
            <person name="Lin J.J."/>
            <person name="Lobo N.F."/>
            <person name="Lopez J.R."/>
            <person name="Malek J.A."/>
            <person name="McIntosh T.C."/>
            <person name="Meister S."/>
            <person name="Miller J."/>
            <person name="Mobarry C."/>
            <person name="Mongin E."/>
            <person name="Murphy S.D."/>
            <person name="O'Brochta D.A."/>
            <person name="Pfannkoch C."/>
            <person name="Qi R."/>
            <person name="Regier M.A."/>
            <person name="Remington K."/>
            <person name="Shao H."/>
            <person name="Sharakhova M.V."/>
            <person name="Sitter C.D."/>
            <person name="Shetty J."/>
            <person name="Smith T.J."/>
            <person name="Strong R."/>
            <person name="Sun J."/>
            <person name="Thomasova D."/>
            <person name="Ton L.Q."/>
            <person name="Topalis P."/>
            <person name="Tu Z."/>
            <person name="Unger M.F."/>
            <person name="Walenz B."/>
            <person name="Wang A."/>
            <person name="Wang J."/>
            <person name="Wang M."/>
            <person name="Wang X."/>
            <person name="Woodford K.J."/>
            <person name="Wortman J.R."/>
            <person name="Wu M."/>
            <person name="Yao A."/>
            <person name="Zdobnov E.M."/>
            <person name="Zhang H."/>
            <person name="Zhao Q."/>
            <person name="Zhao S."/>
            <person name="Zhu S.C."/>
            <person name="Zhimulev I."/>
            <person name="Coluzzi M."/>
            <person name="della Torre A."/>
            <person name="Roth C.W."/>
            <person name="Louis C."/>
            <person name="Kalush F."/>
            <person name="Mural R.J."/>
            <person name="Myers E.W."/>
            <person name="Adams M.D."/>
            <person name="Smith H.O."/>
            <person name="Broder S."/>
            <person name="Gardner M.J."/>
            <person name="Fraser C.M."/>
            <person name="Birney E."/>
            <person name="Bork P."/>
            <person name="Brey P.T."/>
            <person name="Venter J.C."/>
            <person name="Weissenbach J."/>
            <person name="Kafatos F.C."/>
            <person name="Collins F.H."/>
            <person name="Hoffman S.L."/>
        </authorList>
    </citation>
    <scope>NUCLEOTIDE SEQUENCE [LARGE SCALE GENOMIC DNA]</scope>
    <source>
        <strain evidence="1 2">PEST</strain>
    </source>
</reference>
<organism evidence="1 2">
    <name type="scientific">Anopheles gambiae</name>
    <name type="common">African malaria mosquito</name>
    <dbReference type="NCBI Taxonomy" id="7165"/>
    <lineage>
        <taxon>Eukaryota</taxon>
        <taxon>Metazoa</taxon>
        <taxon>Ecdysozoa</taxon>
        <taxon>Arthropoda</taxon>
        <taxon>Hexapoda</taxon>
        <taxon>Insecta</taxon>
        <taxon>Pterygota</taxon>
        <taxon>Neoptera</taxon>
        <taxon>Endopterygota</taxon>
        <taxon>Diptera</taxon>
        <taxon>Nematocera</taxon>
        <taxon>Culicoidea</taxon>
        <taxon>Culicidae</taxon>
        <taxon>Anophelinae</taxon>
        <taxon>Anopheles</taxon>
    </lineage>
</organism>
<dbReference type="EMBL" id="AAAB01008980">
    <property type="status" value="NOT_ANNOTATED_CDS"/>
    <property type="molecule type" value="Genomic_DNA"/>
</dbReference>
<proteinExistence type="predicted"/>
<evidence type="ECO:0000313" key="1">
    <source>
        <dbReference type="EnsemblMetazoa" id="AGAP010291-PA"/>
    </source>
</evidence>
<dbReference type="AlphaFoldDB" id="A0A1S4H3K0"/>
<name>A0A1S4H3K0_ANOGA</name>
<accession>A0A1S4H3K0</accession>
<dbReference type="VEuPathDB" id="VectorBase:AGAMI1_006943"/>
<sequence>MVSNITRENVQKTTKYPSLVDLDVVSHPCSTRTSSTAIFYYDGARISSEHNYVDNARFIELPTENDRLTLPAPYNPFIGPKTSKELNINSTFLTNDSI</sequence>
<dbReference type="VEuPathDB" id="VectorBase:AGAP010291"/>
<reference evidence="1 2" key="2">
    <citation type="journal article" date="2004" name="Trends Parasitol.">
        <title>The Anopheles gambiae genome: an update.</title>
        <authorList>
            <person name="Mongin E."/>
            <person name="Louis C."/>
            <person name="Holt R.A."/>
            <person name="Birney E."/>
            <person name="Collins F.H."/>
        </authorList>
    </citation>
    <scope>NUCLEOTIDE SEQUENCE [LARGE SCALE GENOMIC DNA]</scope>
    <source>
        <strain evidence="1 2">PEST</strain>
    </source>
</reference>
<protein>
    <submittedName>
        <fullName evidence="1">Uncharacterized protein</fullName>
    </submittedName>
</protein>
<evidence type="ECO:0000313" key="2">
    <source>
        <dbReference type="Proteomes" id="UP000007062"/>
    </source>
</evidence>
<keyword evidence="2" id="KW-1185">Reference proteome</keyword>